<evidence type="ECO:0000313" key="10">
    <source>
        <dbReference type="Proteomes" id="UP000036756"/>
    </source>
</evidence>
<dbReference type="GO" id="GO:0005737">
    <property type="term" value="C:cytoplasm"/>
    <property type="evidence" value="ECO:0007669"/>
    <property type="project" value="UniProtKB-SubCell"/>
</dbReference>
<evidence type="ECO:0000256" key="3">
    <source>
        <dbReference type="ARBA" id="ARBA00022490"/>
    </source>
</evidence>
<evidence type="ECO:0000256" key="7">
    <source>
        <dbReference type="SAM" id="Coils"/>
    </source>
</evidence>
<comment type="similarity">
    <text evidence="2">Belongs to the DivIVA family.</text>
</comment>
<feature type="region of interest" description="Disordered" evidence="8">
    <location>
        <begin position="161"/>
        <end position="230"/>
    </location>
</feature>
<feature type="compositionally biased region" description="Polar residues" evidence="8">
    <location>
        <begin position="161"/>
        <end position="176"/>
    </location>
</feature>
<dbReference type="Pfam" id="PF05103">
    <property type="entry name" value="DivIVA"/>
    <property type="match status" value="1"/>
</dbReference>
<reference evidence="9 10" key="1">
    <citation type="submission" date="2015-06" db="EMBL/GenBank/DDBJ databases">
        <title>Draft genome sequence of the purine-degrading Clostridium cylindrosporum HC-1 (DSM 605).</title>
        <authorList>
            <person name="Poehlein A."/>
            <person name="Schiel-Bengelsdorf B."/>
            <person name="Bengelsdorf F."/>
            <person name="Daniel R."/>
            <person name="Duerre P."/>
        </authorList>
    </citation>
    <scope>NUCLEOTIDE SEQUENCE [LARGE SCALE GENOMIC DNA]</scope>
    <source>
        <strain evidence="9 10">DSM 605</strain>
    </source>
</reference>
<dbReference type="OrthoDB" id="9815492at2"/>
<evidence type="ECO:0000256" key="6">
    <source>
        <dbReference type="ARBA" id="ARBA00023306"/>
    </source>
</evidence>
<keyword evidence="10" id="KW-1185">Reference proteome</keyword>
<keyword evidence="5 7" id="KW-0175">Coiled coil</keyword>
<keyword evidence="6" id="KW-0131">Cell cycle</keyword>
<organism evidence="9 10">
    <name type="scientific">Clostridium cylindrosporum DSM 605</name>
    <dbReference type="NCBI Taxonomy" id="1121307"/>
    <lineage>
        <taxon>Bacteria</taxon>
        <taxon>Bacillati</taxon>
        <taxon>Bacillota</taxon>
        <taxon>Clostridia</taxon>
        <taxon>Eubacteriales</taxon>
        <taxon>Clostridiaceae</taxon>
        <taxon>Clostridium</taxon>
    </lineage>
</organism>
<evidence type="ECO:0000256" key="8">
    <source>
        <dbReference type="SAM" id="MobiDB-lite"/>
    </source>
</evidence>
<dbReference type="Gene3D" id="6.10.250.660">
    <property type="match status" value="1"/>
</dbReference>
<comment type="subcellular location">
    <subcellularLocation>
        <location evidence="1">Cytoplasm</location>
    </subcellularLocation>
</comment>
<evidence type="ECO:0000256" key="1">
    <source>
        <dbReference type="ARBA" id="ARBA00004496"/>
    </source>
</evidence>
<dbReference type="Proteomes" id="UP000036756">
    <property type="component" value="Unassembled WGS sequence"/>
</dbReference>
<evidence type="ECO:0000313" key="9">
    <source>
        <dbReference type="EMBL" id="KMT21434.1"/>
    </source>
</evidence>
<dbReference type="InterPro" id="IPR007793">
    <property type="entry name" value="DivIVA_fam"/>
</dbReference>
<dbReference type="STRING" id="1121307.CLCY_2c01940"/>
<name>A0A0J8DAU5_CLOCY</name>
<keyword evidence="4 9" id="KW-0132">Cell division</keyword>
<dbReference type="NCBIfam" id="TIGR03544">
    <property type="entry name" value="DivI1A_domain"/>
    <property type="match status" value="1"/>
</dbReference>
<protein>
    <submittedName>
        <fullName evidence="9">Cell division initiation protein DivIVA</fullName>
    </submittedName>
</protein>
<dbReference type="RefSeq" id="WP_082141783.1">
    <property type="nucleotide sequence ID" value="NZ_LFVU01000027.1"/>
</dbReference>
<dbReference type="PATRIC" id="fig|1121307.3.peg.1051"/>
<dbReference type="InterPro" id="IPR019933">
    <property type="entry name" value="DivIVA_domain"/>
</dbReference>
<comment type="caution">
    <text evidence="9">The sequence shown here is derived from an EMBL/GenBank/DDBJ whole genome shotgun (WGS) entry which is preliminary data.</text>
</comment>
<dbReference type="EMBL" id="LFVU01000027">
    <property type="protein sequence ID" value="KMT21434.1"/>
    <property type="molecule type" value="Genomic_DNA"/>
</dbReference>
<gene>
    <name evidence="9" type="ORF">CLCY_2c01940</name>
</gene>
<sequence length="230" mass="26658">MTITPNEISNKDFKKNFRGYDMDEVDTFLDAIREDYEKIYKNNSALKEQVLVLKEKVDHYTNMENTLQNTLILAQTAAQQAKENSQKEASIVMKDAERQAEIIIKEAEKRISEINKEYEFIKQQFNAFKSRFKGMVESQLETIEKIEIETGIAIVSSTTLEESANVNKSTTSPKSASNKDSEISKTENNDSKEKKFGAHQEHKKDYKREGKKEHKEKHRFNHKKAEKVEA</sequence>
<dbReference type="PANTHER" id="PTHR35794:SF2">
    <property type="entry name" value="CELL DIVISION PROTEIN DIVIVA"/>
    <property type="match status" value="1"/>
</dbReference>
<feature type="compositionally biased region" description="Basic residues" evidence="8">
    <location>
        <begin position="214"/>
        <end position="230"/>
    </location>
</feature>
<dbReference type="AlphaFoldDB" id="A0A0J8DAU5"/>
<evidence type="ECO:0000256" key="4">
    <source>
        <dbReference type="ARBA" id="ARBA00022618"/>
    </source>
</evidence>
<evidence type="ECO:0000256" key="2">
    <source>
        <dbReference type="ARBA" id="ARBA00009008"/>
    </source>
</evidence>
<proteinExistence type="inferred from homology"/>
<evidence type="ECO:0000256" key="5">
    <source>
        <dbReference type="ARBA" id="ARBA00023054"/>
    </source>
</evidence>
<feature type="coiled-coil region" evidence="7">
    <location>
        <begin position="97"/>
        <end position="124"/>
    </location>
</feature>
<keyword evidence="3" id="KW-0963">Cytoplasm</keyword>
<dbReference type="PANTHER" id="PTHR35794">
    <property type="entry name" value="CELL DIVISION PROTEIN DIVIVA"/>
    <property type="match status" value="1"/>
</dbReference>
<feature type="compositionally biased region" description="Basic and acidic residues" evidence="8">
    <location>
        <begin position="177"/>
        <end position="213"/>
    </location>
</feature>
<accession>A0A0J8DAU5</accession>
<dbReference type="GO" id="GO:0051301">
    <property type="term" value="P:cell division"/>
    <property type="evidence" value="ECO:0007669"/>
    <property type="project" value="UniProtKB-KW"/>
</dbReference>